<organism evidence="3 4">
    <name type="scientific">Brassica napus</name>
    <name type="common">Rape</name>
    <dbReference type="NCBI Taxonomy" id="3708"/>
    <lineage>
        <taxon>Eukaryota</taxon>
        <taxon>Viridiplantae</taxon>
        <taxon>Streptophyta</taxon>
        <taxon>Embryophyta</taxon>
        <taxon>Tracheophyta</taxon>
        <taxon>Spermatophyta</taxon>
        <taxon>Magnoliopsida</taxon>
        <taxon>eudicotyledons</taxon>
        <taxon>Gunneridae</taxon>
        <taxon>Pentapetalae</taxon>
        <taxon>rosids</taxon>
        <taxon>malvids</taxon>
        <taxon>Brassicales</taxon>
        <taxon>Brassicaceae</taxon>
        <taxon>Brassiceae</taxon>
        <taxon>Brassica</taxon>
    </lineage>
</organism>
<dbReference type="Pfam" id="PF08387">
    <property type="entry name" value="FBD"/>
    <property type="match status" value="2"/>
</dbReference>
<dbReference type="InterPro" id="IPR053781">
    <property type="entry name" value="F-box_AtFBL13-like"/>
</dbReference>
<evidence type="ECO:0000313" key="4">
    <source>
        <dbReference type="Proteomes" id="UP000824890"/>
    </source>
</evidence>
<proteinExistence type="predicted"/>
<dbReference type="PANTHER" id="PTHR31900:SF33">
    <property type="entry name" value="PROTEIN WITH RNI-LIKE_FBD-LIKE DOMAIN"/>
    <property type="match status" value="1"/>
</dbReference>
<dbReference type="PANTHER" id="PTHR31900">
    <property type="entry name" value="F-BOX/RNI SUPERFAMILY PROTEIN-RELATED"/>
    <property type="match status" value="1"/>
</dbReference>
<dbReference type="SUPFAM" id="SSF81383">
    <property type="entry name" value="F-box domain"/>
    <property type="match status" value="1"/>
</dbReference>
<gene>
    <name evidence="3" type="ORF">HID58_083308</name>
</gene>
<dbReference type="InterPro" id="IPR006566">
    <property type="entry name" value="FBD"/>
</dbReference>
<protein>
    <recommendedName>
        <fullName evidence="2">F-box domain-containing protein</fullName>
    </recommendedName>
</protein>
<name>A0ABQ7YET1_BRANA</name>
<dbReference type="SMART" id="SM00256">
    <property type="entry name" value="FBOX"/>
    <property type="match status" value="1"/>
</dbReference>
<dbReference type="InterPro" id="IPR036047">
    <property type="entry name" value="F-box-like_dom_sf"/>
</dbReference>
<dbReference type="Proteomes" id="UP000824890">
    <property type="component" value="Unassembled WGS sequence"/>
</dbReference>
<dbReference type="CDD" id="cd22160">
    <property type="entry name" value="F-box_AtFBL13-like"/>
    <property type="match status" value="1"/>
</dbReference>
<comment type="caution">
    <text evidence="3">The sequence shown here is derived from an EMBL/GenBank/DDBJ whole genome shotgun (WGS) entry which is preliminary data.</text>
</comment>
<evidence type="ECO:0000256" key="1">
    <source>
        <dbReference type="SAM" id="MobiDB-lite"/>
    </source>
</evidence>
<feature type="region of interest" description="Disordered" evidence="1">
    <location>
        <begin position="637"/>
        <end position="659"/>
    </location>
</feature>
<dbReference type="InterPro" id="IPR001810">
    <property type="entry name" value="F-box_dom"/>
</dbReference>
<dbReference type="PROSITE" id="PS50181">
    <property type="entry name" value="FBOX"/>
    <property type="match status" value="1"/>
</dbReference>
<accession>A0ABQ7YET1</accession>
<dbReference type="SUPFAM" id="SSF52047">
    <property type="entry name" value="RNI-like"/>
    <property type="match status" value="1"/>
</dbReference>
<dbReference type="EMBL" id="JAGKQM010000018">
    <property type="protein sequence ID" value="KAH0866097.1"/>
    <property type="molecule type" value="Genomic_DNA"/>
</dbReference>
<feature type="domain" description="F-box" evidence="2">
    <location>
        <begin position="202"/>
        <end position="252"/>
    </location>
</feature>
<dbReference type="Pfam" id="PF00646">
    <property type="entry name" value="F-box"/>
    <property type="match status" value="1"/>
</dbReference>
<dbReference type="Gene3D" id="3.80.10.10">
    <property type="entry name" value="Ribonuclease Inhibitor"/>
    <property type="match status" value="1"/>
</dbReference>
<sequence length="697" mass="80050">MLASIVSDMTISAKTVEVICVYCKMEQLPQFTNLACLHAYFQDTLCEMLPTFLESCPNLHCVVLVRLISSCSHSNHTEICDKENSNLSRLYSYHEFECLPKTEQVDLPLVPQCFHLSLELHGTEFVHLKTRYFANAQKELPKTSSKMKLAKYFIANCACLKKLTLSATFCNIINEIKLFPRSSTRCQIKKPVGVDRIIEKEEDMISQLPDCLLCEILLNLPTKDMIKASLLCRRWRDLWQSVLGLDLEFNSSTDFDKYGFFNRFIDVKRDVCLQRIKLRYARYKDNTYNETTIDTAIKQKIQHLDVGYVDPKRRKDVRLTLIKIPPTIYTSCERLVSLKLYRATLPTPPQSVSLPCLKFMDLKQIWFVDSLLMDMLISVCPALETLTVDLLYGVKVSSPSLLNRHYIERIIMNDLISIVKLYFVGLITSVENYLHLLTVISRVREITISSDILTVHRKFSKSESLPQFHKLSFLSVKAINNFGFWEHLLVFLEKCPNLKSLVMDFKSYHYGLNFFDVPQCVLSSLEFVEVRAKDMADMKKIGSYFMANSTALKKFTLRLDQIEEEHYVILNELFALPRQSMECEVVVRCRAFGTCKPFSLFTCANGFVSQSCEARKVLMPYGASKGLFLSALPKGNVPPSAPSDKGHTSPPEDYSDHHTIPEISPEIYRRLGSVPSPGVAYGTYEYATYYMQLFYSR</sequence>
<evidence type="ECO:0000259" key="2">
    <source>
        <dbReference type="PROSITE" id="PS50181"/>
    </source>
</evidence>
<dbReference type="InterPro" id="IPR050232">
    <property type="entry name" value="FBL13/AtMIF1-like"/>
</dbReference>
<keyword evidence="4" id="KW-1185">Reference proteome</keyword>
<dbReference type="InterPro" id="IPR032675">
    <property type="entry name" value="LRR_dom_sf"/>
</dbReference>
<evidence type="ECO:0000313" key="3">
    <source>
        <dbReference type="EMBL" id="KAH0866097.1"/>
    </source>
</evidence>
<dbReference type="SMART" id="SM00579">
    <property type="entry name" value="FBD"/>
    <property type="match status" value="2"/>
</dbReference>
<reference evidence="3 4" key="1">
    <citation type="submission" date="2021-05" db="EMBL/GenBank/DDBJ databases">
        <title>Genome Assembly of Synthetic Allotetraploid Brassica napus Reveals Homoeologous Exchanges between Subgenomes.</title>
        <authorList>
            <person name="Davis J.T."/>
        </authorList>
    </citation>
    <scope>NUCLEOTIDE SEQUENCE [LARGE SCALE GENOMIC DNA]</scope>
    <source>
        <strain evidence="4">cv. Da-Ae</strain>
        <tissue evidence="3">Seedling</tissue>
    </source>
</reference>